<name>A0A8J8XAB2_ORYSJ</name>
<proteinExistence type="predicted"/>
<dbReference type="AlphaFoldDB" id="A0A8J8XAB2"/>
<sequence>MLGFVAAALLIAGLDLGQIQEEGDGREEGEDPERILHQEAHRRPCLAIADVAPIHSSVSALPPHNPFRDRHLQRFPSDLAATTVTAATSSNQQQQPSPP</sequence>
<evidence type="ECO:0008006" key="3">
    <source>
        <dbReference type="Google" id="ProtNLM"/>
    </source>
</evidence>
<accession>A0A8J8XAB2</accession>
<organism evidence="2">
    <name type="scientific">Oryza sativa subsp. japonica</name>
    <name type="common">Rice</name>
    <dbReference type="NCBI Taxonomy" id="39947"/>
    <lineage>
        <taxon>Eukaryota</taxon>
        <taxon>Viridiplantae</taxon>
        <taxon>Streptophyta</taxon>
        <taxon>Embryophyta</taxon>
        <taxon>Tracheophyta</taxon>
        <taxon>Spermatophyta</taxon>
        <taxon>Magnoliopsida</taxon>
        <taxon>Liliopsida</taxon>
        <taxon>Poales</taxon>
        <taxon>Poaceae</taxon>
        <taxon>BOP clade</taxon>
        <taxon>Oryzoideae</taxon>
        <taxon>Oryzeae</taxon>
        <taxon>Oryzinae</taxon>
        <taxon>Oryza</taxon>
        <taxon>Oryza sativa</taxon>
    </lineage>
</organism>
<dbReference type="EMBL" id="CM000139">
    <property type="protein sequence ID" value="EEE57040.1"/>
    <property type="molecule type" value="Genomic_DNA"/>
</dbReference>
<feature type="signal peptide" evidence="1">
    <location>
        <begin position="1"/>
        <end position="19"/>
    </location>
</feature>
<gene>
    <name evidence="2" type="ORF">OsJ_06824</name>
</gene>
<keyword evidence="1" id="KW-0732">Signal</keyword>
<evidence type="ECO:0000256" key="1">
    <source>
        <dbReference type="SAM" id="SignalP"/>
    </source>
</evidence>
<dbReference type="Proteomes" id="UP000007752">
    <property type="component" value="Chromosome 2"/>
</dbReference>
<protein>
    <recommendedName>
        <fullName evidence="3">Secreted protein</fullName>
    </recommendedName>
</protein>
<evidence type="ECO:0000313" key="2">
    <source>
        <dbReference type="EMBL" id="EEE57040.1"/>
    </source>
</evidence>
<reference evidence="2" key="2">
    <citation type="submission" date="2008-12" db="EMBL/GenBank/DDBJ databases">
        <title>Improved gene annotation of the rice (Oryza sativa) genomes.</title>
        <authorList>
            <person name="Wang J."/>
            <person name="Li R."/>
            <person name="Fan W."/>
            <person name="Huang Q."/>
            <person name="Zhang J."/>
            <person name="Zhou Y."/>
            <person name="Hu Y."/>
            <person name="Zi S."/>
            <person name="Li J."/>
            <person name="Ni P."/>
            <person name="Zheng H."/>
            <person name="Zhang Y."/>
            <person name="Zhao M."/>
            <person name="Hao Q."/>
            <person name="McDermott J."/>
            <person name="Samudrala R."/>
            <person name="Kristiansen K."/>
            <person name="Wong G.K.-S."/>
        </authorList>
    </citation>
    <scope>NUCLEOTIDE SEQUENCE</scope>
</reference>
<feature type="chain" id="PRO_5035233891" description="Secreted protein" evidence="1">
    <location>
        <begin position="20"/>
        <end position="99"/>
    </location>
</feature>
<reference evidence="2" key="1">
    <citation type="journal article" date="2005" name="PLoS Biol.">
        <title>The genomes of Oryza sativa: a history of duplications.</title>
        <authorList>
            <person name="Yu J."/>
            <person name="Wang J."/>
            <person name="Lin W."/>
            <person name="Li S."/>
            <person name="Li H."/>
            <person name="Zhou J."/>
            <person name="Ni P."/>
            <person name="Dong W."/>
            <person name="Hu S."/>
            <person name="Zeng C."/>
            <person name="Zhang J."/>
            <person name="Zhang Y."/>
            <person name="Li R."/>
            <person name="Xu Z."/>
            <person name="Li S."/>
            <person name="Li X."/>
            <person name="Zheng H."/>
            <person name="Cong L."/>
            <person name="Lin L."/>
            <person name="Yin J."/>
            <person name="Geng J."/>
            <person name="Li G."/>
            <person name="Shi J."/>
            <person name="Liu J."/>
            <person name="Lv H."/>
            <person name="Li J."/>
            <person name="Wang J."/>
            <person name="Deng Y."/>
            <person name="Ran L."/>
            <person name="Shi X."/>
            <person name="Wang X."/>
            <person name="Wu Q."/>
            <person name="Li C."/>
            <person name="Ren X."/>
            <person name="Wang J."/>
            <person name="Wang X."/>
            <person name="Li D."/>
            <person name="Liu D."/>
            <person name="Zhang X."/>
            <person name="Ji Z."/>
            <person name="Zhao W."/>
            <person name="Sun Y."/>
            <person name="Zhang Z."/>
            <person name="Bao J."/>
            <person name="Han Y."/>
            <person name="Dong L."/>
            <person name="Ji J."/>
            <person name="Chen P."/>
            <person name="Wu S."/>
            <person name="Liu J."/>
            <person name="Xiao Y."/>
            <person name="Bu D."/>
            <person name="Tan J."/>
            <person name="Yang L."/>
            <person name="Ye C."/>
            <person name="Zhang J."/>
            <person name="Xu J."/>
            <person name="Zhou Y."/>
            <person name="Yu Y."/>
            <person name="Zhang B."/>
            <person name="Zhuang S."/>
            <person name="Wei H."/>
            <person name="Liu B."/>
            <person name="Lei M."/>
            <person name="Yu H."/>
            <person name="Li Y."/>
            <person name="Xu H."/>
            <person name="Wei S."/>
            <person name="He X."/>
            <person name="Fang L."/>
            <person name="Zhang Z."/>
            <person name="Zhang Y."/>
            <person name="Huang X."/>
            <person name="Su Z."/>
            <person name="Tong W."/>
            <person name="Li J."/>
            <person name="Tong Z."/>
            <person name="Li S."/>
            <person name="Ye J."/>
            <person name="Wang L."/>
            <person name="Fang L."/>
            <person name="Lei T."/>
            <person name="Chen C."/>
            <person name="Chen H."/>
            <person name="Xu Z."/>
            <person name="Li H."/>
            <person name="Huang H."/>
            <person name="Zhang F."/>
            <person name="Xu H."/>
            <person name="Li N."/>
            <person name="Zhao C."/>
            <person name="Li S."/>
            <person name="Dong L."/>
            <person name="Huang Y."/>
            <person name="Li L."/>
            <person name="Xi Y."/>
            <person name="Qi Q."/>
            <person name="Li W."/>
            <person name="Zhang B."/>
            <person name="Hu W."/>
            <person name="Zhang Y."/>
            <person name="Tian X."/>
            <person name="Jiao Y."/>
            <person name="Liang X."/>
            <person name="Jin J."/>
            <person name="Gao L."/>
            <person name="Zheng W."/>
            <person name="Hao B."/>
            <person name="Liu S."/>
            <person name="Wang W."/>
            <person name="Yuan L."/>
            <person name="Cao M."/>
            <person name="McDermott J."/>
            <person name="Samudrala R."/>
            <person name="Wang J."/>
            <person name="Wong G.K."/>
            <person name="Yang H."/>
        </authorList>
    </citation>
    <scope>NUCLEOTIDE SEQUENCE [LARGE SCALE GENOMIC DNA]</scope>
</reference>